<protein>
    <submittedName>
        <fullName evidence="9">Sigma-70 family RNA polymerase sigma factor</fullName>
    </submittedName>
</protein>
<organism evidence="9 10">
    <name type="scientific">Arthrobacter yangruifuii</name>
    <dbReference type="NCBI Taxonomy" id="2606616"/>
    <lineage>
        <taxon>Bacteria</taxon>
        <taxon>Bacillati</taxon>
        <taxon>Actinomycetota</taxon>
        <taxon>Actinomycetes</taxon>
        <taxon>Micrococcales</taxon>
        <taxon>Micrococcaceae</taxon>
        <taxon>Arthrobacter</taxon>
    </lineage>
</organism>
<feature type="domain" description="RNA polymerase sigma factor 70 region 4 type 2" evidence="8">
    <location>
        <begin position="154"/>
        <end position="206"/>
    </location>
</feature>
<feature type="region of interest" description="Disordered" evidence="6">
    <location>
        <begin position="1"/>
        <end position="25"/>
    </location>
</feature>
<dbReference type="Gene3D" id="1.10.10.10">
    <property type="entry name" value="Winged helix-like DNA-binding domain superfamily/Winged helix DNA-binding domain"/>
    <property type="match status" value="1"/>
</dbReference>
<keyword evidence="2" id="KW-0805">Transcription regulation</keyword>
<sequence length="214" mass="23775">MAGSELPQAAHNGRNSLRPTQPGNGHVDEAALVAQARDGDLPAFEYLVAIYRRRLFRLAYRMLRDRGDAEDVVQDTLTAGWRVLPTLNREEAFGGWVYRTATNRCLDVLRHRTSHPQVLPGADPLADAIAAVTARDPDRESDPHHTAEVAAELQALRRALALLPADQRACWLLREIHGQSYAEIGAALRITPSAVRGRLARAREHLSTAMVQWR</sequence>
<dbReference type="SUPFAM" id="SSF88659">
    <property type="entry name" value="Sigma3 and sigma4 domains of RNA polymerase sigma factors"/>
    <property type="match status" value="1"/>
</dbReference>
<evidence type="ECO:0000256" key="5">
    <source>
        <dbReference type="ARBA" id="ARBA00023163"/>
    </source>
</evidence>
<dbReference type="AlphaFoldDB" id="A0A5N6MSQ7"/>
<name>A0A5N6MSQ7_9MICC</name>
<dbReference type="GO" id="GO:0016987">
    <property type="term" value="F:sigma factor activity"/>
    <property type="evidence" value="ECO:0007669"/>
    <property type="project" value="UniProtKB-KW"/>
</dbReference>
<evidence type="ECO:0000256" key="3">
    <source>
        <dbReference type="ARBA" id="ARBA00023082"/>
    </source>
</evidence>
<keyword evidence="10" id="KW-1185">Reference proteome</keyword>
<dbReference type="Pfam" id="PF04542">
    <property type="entry name" value="Sigma70_r2"/>
    <property type="match status" value="1"/>
</dbReference>
<dbReference type="Pfam" id="PF08281">
    <property type="entry name" value="Sigma70_r4_2"/>
    <property type="match status" value="1"/>
</dbReference>
<evidence type="ECO:0000313" key="10">
    <source>
        <dbReference type="Proteomes" id="UP000326852"/>
    </source>
</evidence>
<dbReference type="NCBIfam" id="TIGR02937">
    <property type="entry name" value="sigma70-ECF"/>
    <property type="match status" value="1"/>
</dbReference>
<keyword evidence="4" id="KW-0238">DNA-binding</keyword>
<dbReference type="RefSeq" id="WP_152271095.1">
    <property type="nucleotide sequence ID" value="NZ_VTFX01000001.1"/>
</dbReference>
<dbReference type="InterPro" id="IPR013325">
    <property type="entry name" value="RNA_pol_sigma_r2"/>
</dbReference>
<dbReference type="PANTHER" id="PTHR43133">
    <property type="entry name" value="RNA POLYMERASE ECF-TYPE SIGMA FACTO"/>
    <property type="match status" value="1"/>
</dbReference>
<evidence type="ECO:0000259" key="7">
    <source>
        <dbReference type="Pfam" id="PF04542"/>
    </source>
</evidence>
<proteinExistence type="inferred from homology"/>
<reference evidence="9 10" key="1">
    <citation type="submission" date="2019-08" db="EMBL/GenBank/DDBJ databases">
        <title>Arthrobacter sp. nov., isolated from plateau pika and Tibetan wild ass.</title>
        <authorList>
            <person name="Ge Y."/>
        </authorList>
    </citation>
    <scope>NUCLEOTIDE SEQUENCE [LARGE SCALE GENOMIC DNA]</scope>
    <source>
        <strain evidence="9 10">785</strain>
    </source>
</reference>
<comment type="caution">
    <text evidence="9">The sequence shown here is derived from an EMBL/GenBank/DDBJ whole genome shotgun (WGS) entry which is preliminary data.</text>
</comment>
<feature type="compositionally biased region" description="Polar residues" evidence="6">
    <location>
        <begin position="13"/>
        <end position="23"/>
    </location>
</feature>
<dbReference type="GO" id="GO:0006352">
    <property type="term" value="P:DNA-templated transcription initiation"/>
    <property type="evidence" value="ECO:0007669"/>
    <property type="project" value="InterPro"/>
</dbReference>
<dbReference type="SUPFAM" id="SSF88946">
    <property type="entry name" value="Sigma2 domain of RNA polymerase sigma factors"/>
    <property type="match status" value="1"/>
</dbReference>
<evidence type="ECO:0000256" key="1">
    <source>
        <dbReference type="ARBA" id="ARBA00010641"/>
    </source>
</evidence>
<dbReference type="InterPro" id="IPR013249">
    <property type="entry name" value="RNA_pol_sigma70_r4_t2"/>
</dbReference>
<dbReference type="InterPro" id="IPR014284">
    <property type="entry name" value="RNA_pol_sigma-70_dom"/>
</dbReference>
<evidence type="ECO:0000313" key="9">
    <source>
        <dbReference type="EMBL" id="KAD4059833.1"/>
    </source>
</evidence>
<evidence type="ECO:0000256" key="4">
    <source>
        <dbReference type="ARBA" id="ARBA00023125"/>
    </source>
</evidence>
<feature type="domain" description="RNA polymerase sigma-70 region 2" evidence="7">
    <location>
        <begin position="47"/>
        <end position="113"/>
    </location>
</feature>
<dbReference type="GO" id="GO:0003677">
    <property type="term" value="F:DNA binding"/>
    <property type="evidence" value="ECO:0007669"/>
    <property type="project" value="UniProtKB-KW"/>
</dbReference>
<evidence type="ECO:0000259" key="8">
    <source>
        <dbReference type="Pfam" id="PF08281"/>
    </source>
</evidence>
<dbReference type="EMBL" id="VTFX01000001">
    <property type="protein sequence ID" value="KAD4059833.1"/>
    <property type="molecule type" value="Genomic_DNA"/>
</dbReference>
<dbReference type="InterPro" id="IPR036388">
    <property type="entry name" value="WH-like_DNA-bd_sf"/>
</dbReference>
<dbReference type="Gene3D" id="1.10.1740.10">
    <property type="match status" value="1"/>
</dbReference>
<keyword evidence="5" id="KW-0804">Transcription</keyword>
<dbReference type="PANTHER" id="PTHR43133:SF8">
    <property type="entry name" value="RNA POLYMERASE SIGMA FACTOR HI_1459-RELATED"/>
    <property type="match status" value="1"/>
</dbReference>
<keyword evidence="3" id="KW-0731">Sigma factor</keyword>
<gene>
    <name evidence="9" type="ORF">GD627_01720</name>
</gene>
<dbReference type="InterPro" id="IPR039425">
    <property type="entry name" value="RNA_pol_sigma-70-like"/>
</dbReference>
<comment type="similarity">
    <text evidence="1">Belongs to the sigma-70 factor family. ECF subfamily.</text>
</comment>
<dbReference type="InterPro" id="IPR013324">
    <property type="entry name" value="RNA_pol_sigma_r3/r4-like"/>
</dbReference>
<accession>A0A5N6MSQ7</accession>
<dbReference type="CDD" id="cd06171">
    <property type="entry name" value="Sigma70_r4"/>
    <property type="match status" value="1"/>
</dbReference>
<evidence type="ECO:0000256" key="6">
    <source>
        <dbReference type="SAM" id="MobiDB-lite"/>
    </source>
</evidence>
<evidence type="ECO:0000256" key="2">
    <source>
        <dbReference type="ARBA" id="ARBA00023015"/>
    </source>
</evidence>
<dbReference type="InterPro" id="IPR007627">
    <property type="entry name" value="RNA_pol_sigma70_r2"/>
</dbReference>
<dbReference type="Proteomes" id="UP000326852">
    <property type="component" value="Unassembled WGS sequence"/>
</dbReference>